<dbReference type="Proteomes" id="UP001283361">
    <property type="component" value="Unassembled WGS sequence"/>
</dbReference>
<name>A0AAE1CMS7_9GAST</name>
<organism evidence="1 2">
    <name type="scientific">Elysia crispata</name>
    <name type="common">lettuce slug</name>
    <dbReference type="NCBI Taxonomy" id="231223"/>
    <lineage>
        <taxon>Eukaryota</taxon>
        <taxon>Metazoa</taxon>
        <taxon>Spiralia</taxon>
        <taxon>Lophotrochozoa</taxon>
        <taxon>Mollusca</taxon>
        <taxon>Gastropoda</taxon>
        <taxon>Heterobranchia</taxon>
        <taxon>Euthyneura</taxon>
        <taxon>Panpulmonata</taxon>
        <taxon>Sacoglossa</taxon>
        <taxon>Placobranchoidea</taxon>
        <taxon>Plakobranchidae</taxon>
        <taxon>Elysia</taxon>
    </lineage>
</organism>
<reference evidence="1" key="1">
    <citation type="journal article" date="2023" name="G3 (Bethesda)">
        <title>A reference genome for the long-term kleptoplast-retaining sea slug Elysia crispata morphotype clarki.</title>
        <authorList>
            <person name="Eastman K.E."/>
            <person name="Pendleton A.L."/>
            <person name="Shaikh M.A."/>
            <person name="Suttiyut T."/>
            <person name="Ogas R."/>
            <person name="Tomko P."/>
            <person name="Gavelis G."/>
            <person name="Widhalm J.R."/>
            <person name="Wisecaver J.H."/>
        </authorList>
    </citation>
    <scope>NUCLEOTIDE SEQUENCE</scope>
    <source>
        <strain evidence="1">ECLA1</strain>
    </source>
</reference>
<keyword evidence="2" id="KW-1185">Reference proteome</keyword>
<gene>
    <name evidence="1" type="ORF">RRG08_010962</name>
</gene>
<sequence length="70" mass="7526">MAHASVTMAHALNHKCYGPCLSYNDPCLNPNGLCLSHNDPTLSLGQNGPYLSLIGICHSHNVPCLRTQPL</sequence>
<dbReference type="EMBL" id="JAWDGP010007458">
    <property type="protein sequence ID" value="KAK3717151.1"/>
    <property type="molecule type" value="Genomic_DNA"/>
</dbReference>
<comment type="caution">
    <text evidence="1">The sequence shown here is derived from an EMBL/GenBank/DDBJ whole genome shotgun (WGS) entry which is preliminary data.</text>
</comment>
<evidence type="ECO:0000313" key="1">
    <source>
        <dbReference type="EMBL" id="KAK3717151.1"/>
    </source>
</evidence>
<accession>A0AAE1CMS7</accession>
<proteinExistence type="predicted"/>
<protein>
    <submittedName>
        <fullName evidence="1">Uncharacterized protein</fullName>
    </submittedName>
</protein>
<evidence type="ECO:0000313" key="2">
    <source>
        <dbReference type="Proteomes" id="UP001283361"/>
    </source>
</evidence>
<dbReference type="AlphaFoldDB" id="A0AAE1CMS7"/>